<dbReference type="VEuPathDB" id="VectorBase:GPPI027545"/>
<dbReference type="EnsemblMetazoa" id="GPPI027545-RA">
    <property type="protein sequence ID" value="GPPI027545-PA"/>
    <property type="gene ID" value="GPPI027545"/>
</dbReference>
<evidence type="ECO:0000313" key="2">
    <source>
        <dbReference type="Proteomes" id="UP000092460"/>
    </source>
</evidence>
<dbReference type="Proteomes" id="UP000092460">
    <property type="component" value="Unassembled WGS sequence"/>
</dbReference>
<name>A0A1B0BEM7_9MUSC</name>
<dbReference type="EMBL" id="JXJN01012945">
    <property type="status" value="NOT_ANNOTATED_CDS"/>
    <property type="molecule type" value="Genomic_DNA"/>
</dbReference>
<reference evidence="2" key="1">
    <citation type="submission" date="2015-01" db="EMBL/GenBank/DDBJ databases">
        <authorList>
            <person name="Aksoy S."/>
            <person name="Warren W."/>
            <person name="Wilson R.K."/>
        </authorList>
    </citation>
    <scope>NUCLEOTIDE SEQUENCE [LARGE SCALE GENOMIC DNA]</scope>
    <source>
        <strain evidence="2">IAEA</strain>
    </source>
</reference>
<proteinExistence type="predicted"/>
<accession>A0A1B0BEM7</accession>
<dbReference type="AlphaFoldDB" id="A0A1B0BEM7"/>
<reference evidence="1" key="2">
    <citation type="submission" date="2020-05" db="UniProtKB">
        <authorList>
            <consortium name="EnsemblMetazoa"/>
        </authorList>
    </citation>
    <scope>IDENTIFICATION</scope>
    <source>
        <strain evidence="1">IAEA</strain>
    </source>
</reference>
<protein>
    <submittedName>
        <fullName evidence="1">Uncharacterized protein</fullName>
    </submittedName>
</protein>
<keyword evidence="2" id="KW-1185">Reference proteome</keyword>
<sequence length="255" mass="28324">MNGLYLIDLSGVELPPEAEFRDGCGEVVVGPFLAKVLICKGSSECNGSVGGCVGLDFRYDWCHPICQQHLLLIVFVGYDVGDVPAAYYDDGLHAMSLRYVCHSEFPSLFRPYQLRFVAPGVVLVAVVAVVTPQGCIIAKDGADGAVVRRILLVARLTDVSVDQRWQLVRINVVAADVIVADDVIVLQRFQHWFVVLDGDYDDDLYSKDGYVGLRILSCCTFIVSVAFPFKHLFQHKHVYVQTYVHVVMGILIDRK</sequence>
<evidence type="ECO:0000313" key="1">
    <source>
        <dbReference type="EnsemblMetazoa" id="GPPI027545-PA"/>
    </source>
</evidence>
<organism evidence="1 2">
    <name type="scientific">Glossina palpalis gambiensis</name>
    <dbReference type="NCBI Taxonomy" id="67801"/>
    <lineage>
        <taxon>Eukaryota</taxon>
        <taxon>Metazoa</taxon>
        <taxon>Ecdysozoa</taxon>
        <taxon>Arthropoda</taxon>
        <taxon>Hexapoda</taxon>
        <taxon>Insecta</taxon>
        <taxon>Pterygota</taxon>
        <taxon>Neoptera</taxon>
        <taxon>Endopterygota</taxon>
        <taxon>Diptera</taxon>
        <taxon>Brachycera</taxon>
        <taxon>Muscomorpha</taxon>
        <taxon>Hippoboscoidea</taxon>
        <taxon>Glossinidae</taxon>
        <taxon>Glossina</taxon>
    </lineage>
</organism>